<dbReference type="Gene3D" id="3.40.50.10860">
    <property type="entry name" value="Leucine Dehydrogenase, chain A, domain 1"/>
    <property type="match status" value="1"/>
</dbReference>
<dbReference type="KEGG" id="aqt:FN924_10325"/>
<proteinExistence type="inferred from homology"/>
<dbReference type="PROSITE" id="PS00074">
    <property type="entry name" value="GLFV_DEHYDROGENASE"/>
    <property type="match status" value="1"/>
</dbReference>
<evidence type="ECO:0000256" key="7">
    <source>
        <dbReference type="ARBA" id="ARBA00066575"/>
    </source>
</evidence>
<dbReference type="SMART" id="SM00839">
    <property type="entry name" value="ELFV_dehydrog"/>
    <property type="match status" value="1"/>
</dbReference>
<keyword evidence="4 10" id="KW-0520">NAD</keyword>
<evidence type="ECO:0000256" key="5">
    <source>
        <dbReference type="ARBA" id="ARBA00052302"/>
    </source>
</evidence>
<dbReference type="Pfam" id="PF00208">
    <property type="entry name" value="ELFV_dehydrog"/>
    <property type="match status" value="2"/>
</dbReference>
<accession>A0A516KGL5</accession>
<dbReference type="PRINTS" id="PR00082">
    <property type="entry name" value="GLFDHDRGNASE"/>
</dbReference>
<dbReference type="InterPro" id="IPR033524">
    <property type="entry name" value="Glu/Leu/Phe/Val_DH_AS"/>
</dbReference>
<sequence length="365" mass="39810">MEIFKYMETYDYEQLVFCQDKTSGLKAIIAIHDTTLGPALGGTRMWTYASEEAAIEDALRLAKGMTYKNAAAGLNLGGGKTVIIGDPRKDKNEAMFRAFGRYIQGLNGRYITAEDVGTTVADMDLIHQETNFVTGISPEFGSSGNPSPVTAFGVYKGIKAAAKEAFGSDSLEGKTIAVQGVGNVAYTLCEHLHREGASLIVTDINKESVNRAVEAFNAKAVDPDDIYEVECDIYAPCALGATINDETIPLLKAKVVAGAANNQLKESRHGDVLREKGIVYAPDFVINAGGVMNIADELNGYNKERALKKVETIYDNLMKVFDIAKRDNIGTHVAAERMAEERIQTIKQSRSQFLLNGQHILRNKQ</sequence>
<dbReference type="GO" id="GO:0000166">
    <property type="term" value="F:nucleotide binding"/>
    <property type="evidence" value="ECO:0007669"/>
    <property type="project" value="UniProtKB-KW"/>
</dbReference>
<dbReference type="RefSeq" id="WP_143894226.1">
    <property type="nucleotide sequence ID" value="NZ_CP041666.1"/>
</dbReference>
<dbReference type="InterPro" id="IPR036291">
    <property type="entry name" value="NAD(P)-bd_dom_sf"/>
</dbReference>
<comment type="pathway">
    <text evidence="6">Amino-acid degradation; L-leucine degradation; 4-methyl-2-oxopentanoate from L-leucine (dehydrogenase route): step 1/1.</text>
</comment>
<dbReference type="PIRSF" id="PIRSF000188">
    <property type="entry name" value="Phe_leu_dh"/>
    <property type="match status" value="1"/>
</dbReference>
<keyword evidence="3 11" id="KW-0560">Oxidoreductase</keyword>
<dbReference type="GO" id="GO:0050049">
    <property type="term" value="F:L-leucine dehydrogenase activity"/>
    <property type="evidence" value="ECO:0007669"/>
    <property type="project" value="UniProtKB-EC"/>
</dbReference>
<dbReference type="CDD" id="cd01075">
    <property type="entry name" value="NAD_bind_Leu_Phe_Val_DH"/>
    <property type="match status" value="1"/>
</dbReference>
<dbReference type="SUPFAM" id="SSF51735">
    <property type="entry name" value="NAD(P)-binding Rossmann-fold domains"/>
    <property type="match status" value="1"/>
</dbReference>
<evidence type="ECO:0000256" key="10">
    <source>
        <dbReference type="PIRSR" id="PIRSR000188-2"/>
    </source>
</evidence>
<feature type="active site" description="Proton donor/acceptor" evidence="9">
    <location>
        <position position="80"/>
    </location>
</feature>
<dbReference type="PANTHER" id="PTHR42722:SF1">
    <property type="entry name" value="VALINE DEHYDROGENASE"/>
    <property type="match status" value="1"/>
</dbReference>
<dbReference type="Pfam" id="PF02812">
    <property type="entry name" value="ELFV_dehydrog_N"/>
    <property type="match status" value="1"/>
</dbReference>
<organism evidence="13 14">
    <name type="scientific">Radiobacillus deserti</name>
    <dbReference type="NCBI Taxonomy" id="2594883"/>
    <lineage>
        <taxon>Bacteria</taxon>
        <taxon>Bacillati</taxon>
        <taxon>Bacillota</taxon>
        <taxon>Bacilli</taxon>
        <taxon>Bacillales</taxon>
        <taxon>Bacillaceae</taxon>
        <taxon>Radiobacillus</taxon>
    </lineage>
</organism>
<evidence type="ECO:0000256" key="1">
    <source>
        <dbReference type="ARBA" id="ARBA00006382"/>
    </source>
</evidence>
<dbReference type="GO" id="GO:0009083">
    <property type="term" value="P:branched-chain amino acid catabolic process"/>
    <property type="evidence" value="ECO:0007669"/>
    <property type="project" value="UniProtKB-KW"/>
</dbReference>
<dbReference type="InterPro" id="IPR016211">
    <property type="entry name" value="Glu/Phe/Leu/Val/Trp_DH_bac/arc"/>
</dbReference>
<keyword evidence="14" id="KW-1185">Reference proteome</keyword>
<reference evidence="13 14" key="1">
    <citation type="submission" date="2019-07" db="EMBL/GenBank/DDBJ databases">
        <authorList>
            <person name="Li J."/>
        </authorList>
    </citation>
    <scope>NUCLEOTIDE SEQUENCE [LARGE SCALE GENOMIC DNA]</scope>
    <source>
        <strain evidence="13 14">TKL69</strain>
    </source>
</reference>
<dbReference type="OrthoDB" id="9803297at2"/>
<feature type="binding site" evidence="10">
    <location>
        <begin position="180"/>
        <end position="185"/>
    </location>
    <ligand>
        <name>NAD(+)</name>
        <dbReference type="ChEBI" id="CHEBI:57540"/>
    </ligand>
</feature>
<evidence type="ECO:0000313" key="13">
    <source>
        <dbReference type="EMBL" id="QDP40548.1"/>
    </source>
</evidence>
<evidence type="ECO:0000256" key="3">
    <source>
        <dbReference type="ARBA" id="ARBA00023002"/>
    </source>
</evidence>
<dbReference type="EMBL" id="CP041666">
    <property type="protein sequence ID" value="QDP40548.1"/>
    <property type="molecule type" value="Genomic_DNA"/>
</dbReference>
<dbReference type="Gene3D" id="3.40.50.720">
    <property type="entry name" value="NAD(P)-binding Rossmann-like Domain"/>
    <property type="match status" value="1"/>
</dbReference>
<dbReference type="Proteomes" id="UP000315215">
    <property type="component" value="Chromosome"/>
</dbReference>
<comment type="similarity">
    <text evidence="1 11">Belongs to the Glu/Leu/Phe/Val dehydrogenases family.</text>
</comment>
<dbReference type="SUPFAM" id="SSF53223">
    <property type="entry name" value="Aminoacid dehydrogenase-like, N-terminal domain"/>
    <property type="match status" value="1"/>
</dbReference>
<feature type="domain" description="Glutamate/phenylalanine/leucine/valine/L-tryptophan dehydrogenase C-terminal" evidence="12">
    <location>
        <begin position="144"/>
        <end position="351"/>
    </location>
</feature>
<dbReference type="InterPro" id="IPR006095">
    <property type="entry name" value="Glu/Leu/Phe/Val/Trp_DH"/>
</dbReference>
<evidence type="ECO:0000256" key="2">
    <source>
        <dbReference type="ARBA" id="ARBA00022456"/>
    </source>
</evidence>
<dbReference type="InterPro" id="IPR006097">
    <property type="entry name" value="Glu/Leu/Phe/Val/Trp_DH_dimer"/>
</dbReference>
<comment type="catalytic activity">
    <reaction evidence="5">
        <text>L-leucine + NAD(+) + H2O = 4-methyl-2-oxopentanoate + NH4(+) + NADH + H(+)</text>
        <dbReference type="Rhea" id="RHEA:12220"/>
        <dbReference type="ChEBI" id="CHEBI:15377"/>
        <dbReference type="ChEBI" id="CHEBI:15378"/>
        <dbReference type="ChEBI" id="CHEBI:17865"/>
        <dbReference type="ChEBI" id="CHEBI:28938"/>
        <dbReference type="ChEBI" id="CHEBI:57427"/>
        <dbReference type="ChEBI" id="CHEBI:57540"/>
        <dbReference type="ChEBI" id="CHEBI:57945"/>
        <dbReference type="EC" id="1.4.1.9"/>
    </reaction>
</comment>
<evidence type="ECO:0000313" key="14">
    <source>
        <dbReference type="Proteomes" id="UP000315215"/>
    </source>
</evidence>
<gene>
    <name evidence="13" type="ORF">FN924_10325</name>
</gene>
<evidence type="ECO:0000259" key="12">
    <source>
        <dbReference type="SMART" id="SM00839"/>
    </source>
</evidence>
<protein>
    <recommendedName>
        <fullName evidence="8">Leucine dehydrogenase</fullName>
        <ecNumber evidence="7">1.4.1.9</ecNumber>
    </recommendedName>
</protein>
<evidence type="ECO:0000256" key="4">
    <source>
        <dbReference type="ARBA" id="ARBA00023027"/>
    </source>
</evidence>
<keyword evidence="10" id="KW-0547">Nucleotide-binding</keyword>
<evidence type="ECO:0000256" key="9">
    <source>
        <dbReference type="PIRSR" id="PIRSR000188-1"/>
    </source>
</evidence>
<dbReference type="InterPro" id="IPR006096">
    <property type="entry name" value="Glu/Leu/Phe/Val/Trp_DH_C"/>
</dbReference>
<evidence type="ECO:0000256" key="8">
    <source>
        <dbReference type="ARBA" id="ARBA00068708"/>
    </source>
</evidence>
<dbReference type="FunFam" id="3.40.50.10860:FF:000010">
    <property type="entry name" value="Leucine dehydrogenase"/>
    <property type="match status" value="1"/>
</dbReference>
<keyword evidence="2" id="KW-0101">Branched-chain amino acid catabolism</keyword>
<dbReference type="InterPro" id="IPR046346">
    <property type="entry name" value="Aminoacid_DH-like_N_sf"/>
</dbReference>
<dbReference type="AlphaFoldDB" id="A0A516KGL5"/>
<name>A0A516KGL5_9BACI</name>
<dbReference type="FunFam" id="3.40.50.720:FF:000196">
    <property type="entry name" value="Leucine dehydrogenase"/>
    <property type="match status" value="1"/>
</dbReference>
<dbReference type="PANTHER" id="PTHR42722">
    <property type="entry name" value="LEUCINE DEHYDROGENASE"/>
    <property type="match status" value="1"/>
</dbReference>
<dbReference type="EC" id="1.4.1.9" evidence="7"/>
<evidence type="ECO:0000256" key="11">
    <source>
        <dbReference type="RuleBase" id="RU004417"/>
    </source>
</evidence>
<evidence type="ECO:0000256" key="6">
    <source>
        <dbReference type="ARBA" id="ARBA00060585"/>
    </source>
</evidence>